<keyword evidence="2" id="KW-1185">Reference proteome</keyword>
<evidence type="ECO:0000313" key="2">
    <source>
        <dbReference type="Proteomes" id="UP000242770"/>
    </source>
</evidence>
<organism evidence="1 2">
    <name type="scientific">Sporisorium scitamineum</name>
    <dbReference type="NCBI Taxonomy" id="49012"/>
    <lineage>
        <taxon>Eukaryota</taxon>
        <taxon>Fungi</taxon>
        <taxon>Dikarya</taxon>
        <taxon>Basidiomycota</taxon>
        <taxon>Ustilaginomycotina</taxon>
        <taxon>Ustilaginomycetes</taxon>
        <taxon>Ustilaginales</taxon>
        <taxon>Ustilaginaceae</taxon>
        <taxon>Sporisorium</taxon>
    </lineage>
</organism>
<reference evidence="2" key="1">
    <citation type="submission" date="2014-06" db="EMBL/GenBank/DDBJ databases">
        <authorList>
            <person name="Berkman P.J."/>
        </authorList>
    </citation>
    <scope>NUCLEOTIDE SEQUENCE [LARGE SCALE GENOMIC DNA]</scope>
</reference>
<name>A0A0F7S6M7_9BASI</name>
<dbReference type="EMBL" id="CCFA01001048">
    <property type="protein sequence ID" value="CDW96944.1"/>
    <property type="molecule type" value="Genomic_DNA"/>
</dbReference>
<protein>
    <submittedName>
        <fullName evidence="1">Uncharacterized protein</fullName>
    </submittedName>
</protein>
<proteinExistence type="predicted"/>
<sequence length="83" mass="9388">MQPAQPSFLLYCTNRDLEISRQNALDKPRPVVVRRSPLLSSLLPGLFTTSHLDPNTHCAHIAGFYVPFDHRLPAQRLPRPLST</sequence>
<gene>
    <name evidence="1" type="primary">SSCI20610.1</name>
</gene>
<dbReference type="AlphaFoldDB" id="A0A0F7S6M7"/>
<accession>A0A0F7S6M7</accession>
<evidence type="ECO:0000313" key="1">
    <source>
        <dbReference type="EMBL" id="CDW96944.1"/>
    </source>
</evidence>
<dbReference type="Proteomes" id="UP000242770">
    <property type="component" value="Unassembled WGS sequence"/>
</dbReference>